<evidence type="ECO:0000256" key="1">
    <source>
        <dbReference type="SAM" id="Phobius"/>
    </source>
</evidence>
<feature type="transmembrane region" description="Helical" evidence="1">
    <location>
        <begin position="149"/>
        <end position="167"/>
    </location>
</feature>
<feature type="transmembrane region" description="Helical" evidence="1">
    <location>
        <begin position="117"/>
        <end position="137"/>
    </location>
</feature>
<gene>
    <name evidence="2" type="ORF">IPV69_02290</name>
</gene>
<accession>A0A7M2WXU1</accession>
<sequence length="336" mass="36308">MTTGQLTISDRPGLVRPETPVRIVPSSAAAVRPVRASIALAALDSVRSVASKPNFLTSVVLAIFSLGVAPALRWSARFRRSADANRRALLELARWGESRTKETEERRLLAAAYRVRFYPSLLTVAMVGIVAAVGAVAWGITQVTPGHDLGSWFIGLTYGALWPRYISVSAETSFVVFGVWSLGLTVAYSAHLLQVHLYAWSLRRFLDEFNKLAIAEGYAPVLLEPIGFGLSPWLLSCAALAMLSGFWAIPFAFAGATDCRLRSRAFGRVNKALAARVRDIIFSKPTFHRPGEGRTPATSRCVTDGCATPLARSARYCPRCGVATGVATMPGRAVRG</sequence>
<dbReference type="EMBL" id="CP063458">
    <property type="protein sequence ID" value="QOV90223.1"/>
    <property type="molecule type" value="Genomic_DNA"/>
</dbReference>
<keyword evidence="1" id="KW-0812">Transmembrane</keyword>
<evidence type="ECO:0000313" key="2">
    <source>
        <dbReference type="EMBL" id="QOV90223.1"/>
    </source>
</evidence>
<keyword evidence="1" id="KW-1133">Transmembrane helix</keyword>
<dbReference type="Proteomes" id="UP000593765">
    <property type="component" value="Chromosome"/>
</dbReference>
<evidence type="ECO:0000313" key="3">
    <source>
        <dbReference type="Proteomes" id="UP000593765"/>
    </source>
</evidence>
<dbReference type="RefSeq" id="WP_206293299.1">
    <property type="nucleotide sequence ID" value="NZ_CP063458.1"/>
</dbReference>
<feature type="transmembrane region" description="Helical" evidence="1">
    <location>
        <begin position="233"/>
        <end position="254"/>
    </location>
</feature>
<dbReference type="AlphaFoldDB" id="A0A7M2WXU1"/>
<feature type="transmembrane region" description="Helical" evidence="1">
    <location>
        <begin position="174"/>
        <end position="199"/>
    </location>
</feature>
<reference evidence="2 3" key="1">
    <citation type="submission" date="2020-10" db="EMBL/GenBank/DDBJ databases">
        <title>Wide distribution of Phycisphaera-like planctomycetes from WD2101 soil group in peatlands and genome analysis of the first cultivated representative.</title>
        <authorList>
            <person name="Dedysh S.N."/>
            <person name="Beletsky A.V."/>
            <person name="Ivanova A."/>
            <person name="Kulichevskaya I.S."/>
            <person name="Suzina N.E."/>
            <person name="Philippov D.A."/>
            <person name="Rakitin A.L."/>
            <person name="Mardanov A.V."/>
            <person name="Ravin N.V."/>
        </authorList>
    </citation>
    <scope>NUCLEOTIDE SEQUENCE [LARGE SCALE GENOMIC DNA]</scope>
    <source>
        <strain evidence="2 3">M1803</strain>
    </source>
</reference>
<proteinExistence type="predicted"/>
<feature type="transmembrane region" description="Helical" evidence="1">
    <location>
        <begin position="55"/>
        <end position="76"/>
    </location>
</feature>
<dbReference type="KEGG" id="hbs:IPV69_02290"/>
<protein>
    <submittedName>
        <fullName evidence="2">Uncharacterized protein</fullName>
    </submittedName>
</protein>
<organism evidence="2 3">
    <name type="scientific">Humisphaera borealis</name>
    <dbReference type="NCBI Taxonomy" id="2807512"/>
    <lineage>
        <taxon>Bacteria</taxon>
        <taxon>Pseudomonadati</taxon>
        <taxon>Planctomycetota</taxon>
        <taxon>Phycisphaerae</taxon>
        <taxon>Tepidisphaerales</taxon>
        <taxon>Tepidisphaeraceae</taxon>
        <taxon>Humisphaera</taxon>
    </lineage>
</organism>
<keyword evidence="3" id="KW-1185">Reference proteome</keyword>
<keyword evidence="1" id="KW-0472">Membrane</keyword>
<name>A0A7M2WXU1_9BACT</name>